<keyword evidence="3" id="KW-1185">Reference proteome</keyword>
<organism evidence="2 3">
    <name type="scientific">Raoultibacter massiliensis</name>
    <dbReference type="NCBI Taxonomy" id="1852371"/>
    <lineage>
        <taxon>Bacteria</taxon>
        <taxon>Bacillati</taxon>
        <taxon>Actinomycetota</taxon>
        <taxon>Coriobacteriia</taxon>
        <taxon>Eggerthellales</taxon>
        <taxon>Eggerthellaceae</taxon>
        <taxon>Raoultibacter</taxon>
    </lineage>
</organism>
<proteinExistence type="predicted"/>
<gene>
    <name evidence="2" type="ORF">AAA083_05965</name>
</gene>
<dbReference type="EMBL" id="JBBNOP010000004">
    <property type="protein sequence ID" value="MEQ3362515.1"/>
    <property type="molecule type" value="Genomic_DNA"/>
</dbReference>
<name>A0ABV1JBQ2_9ACTN</name>
<evidence type="ECO:0008006" key="4">
    <source>
        <dbReference type="Google" id="ProtNLM"/>
    </source>
</evidence>
<evidence type="ECO:0000313" key="2">
    <source>
        <dbReference type="EMBL" id="MEQ3362515.1"/>
    </source>
</evidence>
<accession>A0ABV1JBQ2</accession>
<dbReference type="Proteomes" id="UP001487305">
    <property type="component" value="Unassembled WGS sequence"/>
</dbReference>
<evidence type="ECO:0000313" key="3">
    <source>
        <dbReference type="Proteomes" id="UP001487305"/>
    </source>
</evidence>
<dbReference type="RefSeq" id="WP_146007865.1">
    <property type="nucleotide sequence ID" value="NZ_JBBNOP010000004.1"/>
</dbReference>
<reference evidence="2 3" key="1">
    <citation type="submission" date="2024-04" db="EMBL/GenBank/DDBJ databases">
        <title>Human intestinal bacterial collection.</title>
        <authorList>
            <person name="Pauvert C."/>
            <person name="Hitch T.C.A."/>
            <person name="Clavel T."/>
        </authorList>
    </citation>
    <scope>NUCLEOTIDE SEQUENCE [LARGE SCALE GENOMIC DNA]</scope>
    <source>
        <strain evidence="2 3">CLA-KB-H42</strain>
    </source>
</reference>
<evidence type="ECO:0000256" key="1">
    <source>
        <dbReference type="SAM" id="MobiDB-lite"/>
    </source>
</evidence>
<feature type="region of interest" description="Disordered" evidence="1">
    <location>
        <begin position="391"/>
        <end position="410"/>
    </location>
</feature>
<comment type="caution">
    <text evidence="2">The sequence shown here is derived from an EMBL/GenBank/DDBJ whole genome shotgun (WGS) entry which is preliminary data.</text>
</comment>
<sequence>MSGEVVDLPDGYQVVGPYSNGLAMVRWLETSDDRWGVGTDGNFDYGFMDASGNLKIKVDDAAASIGLPAENDEGAALRCTPGAYFQEDRAVLDCRYGASGNGYHFSLVIDAQGSVVAWTGLDGGRMDVGAAASLPYTSFPDSMELVNFPNFDISSAYEKGLLQTSLGTSLAQDHTILLDADGEVYANFYGSDSYVRSSDLLNSRYVVGGLYNVCSYEAWVPEANPVDVFDIVDILEAEDFDDAQIVGMAGDGPVVIINAQSNTAKGERVLTGLYDFEAGSWVVEPVLGGSAQAAHYDVFPVSIEGKYNESYEGGSCGLMSPDGMWLFAPDVLYDGEICSEFTYLHGSYWLAKVGKGDSERSYLIDAANPSLQPTCVEDLVLPEDFRETDAMDEELIEGASSRSQERGEVR</sequence>
<protein>
    <recommendedName>
        <fullName evidence="4">WG repeat-containing protein</fullName>
    </recommendedName>
</protein>